<evidence type="ECO:0000313" key="2">
    <source>
        <dbReference type="EMBL" id="MED6258216.1"/>
    </source>
</evidence>
<dbReference type="EMBL" id="JAHUTI010080155">
    <property type="protein sequence ID" value="MED6258216.1"/>
    <property type="molecule type" value="Genomic_DNA"/>
</dbReference>
<accession>A0ABU7C5L2</accession>
<gene>
    <name evidence="2" type="ORF">ATANTOWER_004399</name>
</gene>
<proteinExistence type="predicted"/>
<evidence type="ECO:0000256" key="1">
    <source>
        <dbReference type="SAM" id="MobiDB-lite"/>
    </source>
</evidence>
<keyword evidence="3" id="KW-1185">Reference proteome</keyword>
<dbReference type="Proteomes" id="UP001345963">
    <property type="component" value="Unassembled WGS sequence"/>
</dbReference>
<evidence type="ECO:0000313" key="3">
    <source>
        <dbReference type="Proteomes" id="UP001345963"/>
    </source>
</evidence>
<sequence>MVTMKESCRLRGLWWKLMGSSQGQKKRRQLGLSAPPTGAPRGRQGGEAAGDRTTEDPQHDEVLPKEGVWAKGFPGGLSTF</sequence>
<protein>
    <submittedName>
        <fullName evidence="2">Uncharacterized protein</fullName>
    </submittedName>
</protein>
<name>A0ABU7C5L2_9TELE</name>
<feature type="region of interest" description="Disordered" evidence="1">
    <location>
        <begin position="20"/>
        <end position="80"/>
    </location>
</feature>
<organism evidence="2 3">
    <name type="scientific">Ataeniobius toweri</name>
    <dbReference type="NCBI Taxonomy" id="208326"/>
    <lineage>
        <taxon>Eukaryota</taxon>
        <taxon>Metazoa</taxon>
        <taxon>Chordata</taxon>
        <taxon>Craniata</taxon>
        <taxon>Vertebrata</taxon>
        <taxon>Euteleostomi</taxon>
        <taxon>Actinopterygii</taxon>
        <taxon>Neopterygii</taxon>
        <taxon>Teleostei</taxon>
        <taxon>Neoteleostei</taxon>
        <taxon>Acanthomorphata</taxon>
        <taxon>Ovalentaria</taxon>
        <taxon>Atherinomorphae</taxon>
        <taxon>Cyprinodontiformes</taxon>
        <taxon>Goodeidae</taxon>
        <taxon>Ataeniobius</taxon>
    </lineage>
</organism>
<reference evidence="2 3" key="1">
    <citation type="submission" date="2021-07" db="EMBL/GenBank/DDBJ databases">
        <authorList>
            <person name="Palmer J.M."/>
        </authorList>
    </citation>
    <scope>NUCLEOTIDE SEQUENCE [LARGE SCALE GENOMIC DNA]</scope>
    <source>
        <strain evidence="2 3">AT_MEX2019</strain>
        <tissue evidence="2">Muscle</tissue>
    </source>
</reference>
<feature type="compositionally biased region" description="Basic and acidic residues" evidence="1">
    <location>
        <begin position="49"/>
        <end position="64"/>
    </location>
</feature>
<comment type="caution">
    <text evidence="2">The sequence shown here is derived from an EMBL/GenBank/DDBJ whole genome shotgun (WGS) entry which is preliminary data.</text>
</comment>